<evidence type="ECO:0000259" key="1">
    <source>
        <dbReference type="Pfam" id="PF04982"/>
    </source>
</evidence>
<dbReference type="PANTHER" id="PTHR33741">
    <property type="entry name" value="TRANSMEMBRANE PROTEIN DDB_G0269096-RELATED"/>
    <property type="match status" value="1"/>
</dbReference>
<dbReference type="Proteomes" id="UP000069030">
    <property type="component" value="Chromosome"/>
</dbReference>
<dbReference type="EMBL" id="CP013690">
    <property type="protein sequence ID" value="ALU26724.1"/>
    <property type="molecule type" value="Genomic_DNA"/>
</dbReference>
<gene>
    <name evidence="2" type="ORF">AS202_11450</name>
</gene>
<dbReference type="KEGG" id="mod:AS202_11450"/>
<evidence type="ECO:0000313" key="2">
    <source>
        <dbReference type="EMBL" id="ALU26724.1"/>
    </source>
</evidence>
<proteinExistence type="predicted"/>
<evidence type="ECO:0000313" key="3">
    <source>
        <dbReference type="Proteomes" id="UP000069030"/>
    </source>
</evidence>
<accession>A0A0S7EEJ0</accession>
<reference evidence="2 3" key="1">
    <citation type="journal article" date="2016" name="J. Zhejiang Univ. Sci. B">
        <title>Antibiotic resistance mechanisms of Myroides sp.</title>
        <authorList>
            <person name="Hu S."/>
            <person name="Yuan S."/>
            <person name="Qu H."/>
            <person name="Jiang T."/>
            <person name="Zhou Y."/>
            <person name="Wang M."/>
            <person name="Ming D."/>
        </authorList>
    </citation>
    <scope>NUCLEOTIDE SEQUENCE [LARGE SCALE GENOMIC DNA]</scope>
    <source>
        <strain evidence="2 3">PR63039</strain>
    </source>
</reference>
<dbReference type="InterPro" id="IPR007065">
    <property type="entry name" value="HPP"/>
</dbReference>
<name>A0A0S7EEJ0_9FLAO</name>
<protein>
    <recommendedName>
        <fullName evidence="1">HPP transmembrane region domain-containing protein</fullName>
    </recommendedName>
</protein>
<dbReference type="RefSeq" id="WP_006256723.1">
    <property type="nucleotide sequence ID" value="NZ_BCMQ01000022.1"/>
</dbReference>
<dbReference type="Pfam" id="PF04982">
    <property type="entry name" value="TM_HPP"/>
    <property type="match status" value="1"/>
</dbReference>
<dbReference type="PANTHER" id="PTHR33741:SF5">
    <property type="entry name" value="TRANSMEMBRANE PROTEIN DDB_G0269096-RELATED"/>
    <property type="match status" value="1"/>
</dbReference>
<organism evidence="2 3">
    <name type="scientific">Myroides odoratimimus</name>
    <dbReference type="NCBI Taxonomy" id="76832"/>
    <lineage>
        <taxon>Bacteria</taxon>
        <taxon>Pseudomonadati</taxon>
        <taxon>Bacteroidota</taxon>
        <taxon>Flavobacteriia</taxon>
        <taxon>Flavobacteriales</taxon>
        <taxon>Flavobacteriaceae</taxon>
        <taxon>Myroides</taxon>
    </lineage>
</organism>
<dbReference type="eggNOG" id="COG3448">
    <property type="taxonomic scope" value="Bacteria"/>
</dbReference>
<sequence length="169" mass="17991">MKRYIAKFKTTETSPQSATSKHSIYSGIGGMLAIGVIAFMTKELEMPLIMAPFGATCVLAFGVPDSPLAQPRNIIGGHLLASIVGLLCLTFLGTEWYSLAIGVGAAIGLMLVTKTTHPPAGADPLVIILGGASWSFIVNPVLAGSVIITVIALLFNNISKLRKYPKYWW</sequence>
<dbReference type="AlphaFoldDB" id="A0A0S7EEJ0"/>
<feature type="domain" description="HPP transmembrane region" evidence="1">
    <location>
        <begin position="17"/>
        <end position="165"/>
    </location>
</feature>
<dbReference type="InterPro" id="IPR058581">
    <property type="entry name" value="TM_HPP"/>
</dbReference>
<dbReference type="GeneID" id="66975328"/>